<reference evidence="2" key="1">
    <citation type="submission" date="2022-12" db="EMBL/GenBank/DDBJ databases">
        <title>Draft genome assemblies for two species of Escallonia (Escalloniales).</title>
        <authorList>
            <person name="Chanderbali A."/>
            <person name="Dervinis C."/>
            <person name="Anghel I."/>
            <person name="Soltis D."/>
            <person name="Soltis P."/>
            <person name="Zapata F."/>
        </authorList>
    </citation>
    <scope>NUCLEOTIDE SEQUENCE</scope>
    <source>
        <strain evidence="2">UCBG64.0493</strain>
        <tissue evidence="2">Leaf</tissue>
    </source>
</reference>
<proteinExistence type="predicted"/>
<dbReference type="InterPro" id="IPR001943">
    <property type="entry name" value="UVR_dom"/>
</dbReference>
<gene>
    <name evidence="2" type="ORF">RJ639_040166</name>
</gene>
<dbReference type="PANTHER" id="PTHR48439:SF1">
    <property type="entry name" value="HEMIMETHYLATED DNA-BINDING DOMAIN-CONTAINING PROTEIN"/>
    <property type="match status" value="1"/>
</dbReference>
<dbReference type="InterPro" id="IPR036623">
    <property type="entry name" value="Hemimethylated_DNA-bd_sf"/>
</dbReference>
<organism evidence="2 3">
    <name type="scientific">Escallonia herrerae</name>
    <dbReference type="NCBI Taxonomy" id="1293975"/>
    <lineage>
        <taxon>Eukaryota</taxon>
        <taxon>Viridiplantae</taxon>
        <taxon>Streptophyta</taxon>
        <taxon>Embryophyta</taxon>
        <taxon>Tracheophyta</taxon>
        <taxon>Spermatophyta</taxon>
        <taxon>Magnoliopsida</taxon>
        <taxon>eudicotyledons</taxon>
        <taxon>Gunneridae</taxon>
        <taxon>Pentapetalae</taxon>
        <taxon>asterids</taxon>
        <taxon>campanulids</taxon>
        <taxon>Escalloniales</taxon>
        <taxon>Escalloniaceae</taxon>
        <taxon>Escallonia</taxon>
    </lineage>
</organism>
<dbReference type="PANTHER" id="PTHR48439">
    <property type="entry name" value="HEMIMETHYLATED DNA-BINDING DOMAIN-CONTAINING PROTEIN"/>
    <property type="match status" value="1"/>
</dbReference>
<dbReference type="Gene3D" id="2.30.30.390">
    <property type="entry name" value="Hemimethylated DNA-binding domain"/>
    <property type="match status" value="1"/>
</dbReference>
<dbReference type="SMART" id="SM00992">
    <property type="entry name" value="YccV-like"/>
    <property type="match status" value="1"/>
</dbReference>
<dbReference type="Pfam" id="PF02151">
    <property type="entry name" value="UVR"/>
    <property type="match status" value="1"/>
</dbReference>
<protein>
    <recommendedName>
        <fullName evidence="1">Hemimethylated DNA-binding domain-containing protein</fullName>
    </recommendedName>
</protein>
<name>A0AA88WLM3_9ASTE</name>
<evidence type="ECO:0000313" key="3">
    <source>
        <dbReference type="Proteomes" id="UP001188597"/>
    </source>
</evidence>
<comment type="caution">
    <text evidence="2">The sequence shown here is derived from an EMBL/GenBank/DDBJ whole genome shotgun (WGS) entry which is preliminary data.</text>
</comment>
<sequence length="270" mass="30678">MKVEAGWLFKGDQELEPSSECSDSANEDVLIFFYQLDLATRVQYALNLEQYEIAKQLRTKLTKVETEVIRLQETKSGSASKSEAQDKAISILRLRADLQNAIECENYALASELRDGISKLEAESLAASVKAQAYKNAEFSFQLGQKVRHRKFGYRAVICGMDPICCESSLWMETAHVEKLTCGPDQPFYQVLVDVHADPNLLVTYVAEENLLMLDQPDKARFDHPYASFLFYGTDAAGDFIPVKRLREKYNRPRHELPYDPQDEKSGEDS</sequence>
<evidence type="ECO:0000313" key="2">
    <source>
        <dbReference type="EMBL" id="KAK3027368.1"/>
    </source>
</evidence>
<dbReference type="EMBL" id="JAVXUP010000463">
    <property type="protein sequence ID" value="KAK3027368.1"/>
    <property type="molecule type" value="Genomic_DNA"/>
</dbReference>
<accession>A0AA88WLM3</accession>
<dbReference type="InterPro" id="IPR011722">
    <property type="entry name" value="Hemimethylated_DNA-bd_dom"/>
</dbReference>
<dbReference type="SUPFAM" id="SSF141255">
    <property type="entry name" value="YccV-like"/>
    <property type="match status" value="1"/>
</dbReference>
<dbReference type="NCBIfam" id="TIGR02097">
    <property type="entry name" value="yccV"/>
    <property type="match status" value="1"/>
</dbReference>
<evidence type="ECO:0000259" key="1">
    <source>
        <dbReference type="SMART" id="SM00992"/>
    </source>
</evidence>
<keyword evidence="3" id="KW-1185">Reference proteome</keyword>
<dbReference type="Pfam" id="PF08755">
    <property type="entry name" value="YccV-like"/>
    <property type="match status" value="1"/>
</dbReference>
<dbReference type="GO" id="GO:0003677">
    <property type="term" value="F:DNA binding"/>
    <property type="evidence" value="ECO:0007669"/>
    <property type="project" value="InterPro"/>
</dbReference>
<dbReference type="Proteomes" id="UP001188597">
    <property type="component" value="Unassembled WGS sequence"/>
</dbReference>
<dbReference type="AlphaFoldDB" id="A0AA88WLM3"/>
<dbReference type="InterPro" id="IPR053189">
    <property type="entry name" value="Clp_protease_adapter_ClpF"/>
</dbReference>
<feature type="domain" description="Hemimethylated DNA-binding" evidence="1">
    <location>
        <begin position="138"/>
        <end position="242"/>
    </location>
</feature>